<gene>
    <name evidence="2" type="ORF">SISNIDRAFT_471257</name>
</gene>
<feature type="compositionally biased region" description="Basic residues" evidence="1">
    <location>
        <begin position="360"/>
        <end position="371"/>
    </location>
</feature>
<dbReference type="EMBL" id="KV419457">
    <property type="protein sequence ID" value="KZS87084.1"/>
    <property type="molecule type" value="Genomic_DNA"/>
</dbReference>
<evidence type="ECO:0000256" key="1">
    <source>
        <dbReference type="SAM" id="MobiDB-lite"/>
    </source>
</evidence>
<proteinExistence type="predicted"/>
<organism evidence="2 3">
    <name type="scientific">Sistotremastrum niveocremeum HHB9708</name>
    <dbReference type="NCBI Taxonomy" id="1314777"/>
    <lineage>
        <taxon>Eukaryota</taxon>
        <taxon>Fungi</taxon>
        <taxon>Dikarya</taxon>
        <taxon>Basidiomycota</taxon>
        <taxon>Agaricomycotina</taxon>
        <taxon>Agaricomycetes</taxon>
        <taxon>Sistotremastrales</taxon>
        <taxon>Sistotremastraceae</taxon>
        <taxon>Sertulicium</taxon>
        <taxon>Sertulicium niveocremeum</taxon>
    </lineage>
</organism>
<keyword evidence="3" id="KW-1185">Reference proteome</keyword>
<evidence type="ECO:0000313" key="3">
    <source>
        <dbReference type="Proteomes" id="UP000076722"/>
    </source>
</evidence>
<accession>A0A164MVS0</accession>
<feature type="region of interest" description="Disordered" evidence="1">
    <location>
        <begin position="340"/>
        <end position="393"/>
    </location>
</feature>
<dbReference type="AlphaFoldDB" id="A0A164MVS0"/>
<name>A0A164MVS0_9AGAM</name>
<protein>
    <submittedName>
        <fullName evidence="2">Uncharacterized protein</fullName>
    </submittedName>
</protein>
<dbReference type="Proteomes" id="UP000076722">
    <property type="component" value="Unassembled WGS sequence"/>
</dbReference>
<sequence>MHSGWTYMFLWKEGVRVEKARRAERGWPENKTTAIGSGRGPKVNDRILYIDDHEMMSTAYECPAGVRRVRGPSNLRQGRFEIHARAPRQFRESPEPVANPLLSLVIGPSKAAQWTKFSHNIGVIEHAQSLRANGTDAFRPLIVSTMKRLYNEPSSKDKSENAETDRVALKVRQRLHSVYPNGLELSVMTILKRRLMNLHRRFGPQVPQLTLICNEITEASLETIVDFQNKSVASLTCSPESSSYPQVEAADDSNNSMDPFNSLSVPGLINLAIADLKRSAAKEAGATGHNAARPSAVAVLKRHIDGVHRLFSADLSHFVAEEIAKACVEVAVDFQLRKAGIPTQPPPRHIPPRQSQPKVPKLKLNSRRPLKPRSNELPTVYEAGSSDDSVHDH</sequence>
<evidence type="ECO:0000313" key="2">
    <source>
        <dbReference type="EMBL" id="KZS87084.1"/>
    </source>
</evidence>
<reference evidence="2 3" key="1">
    <citation type="journal article" date="2016" name="Mol. Biol. Evol.">
        <title>Comparative Genomics of Early-Diverging Mushroom-Forming Fungi Provides Insights into the Origins of Lignocellulose Decay Capabilities.</title>
        <authorList>
            <person name="Nagy L.G."/>
            <person name="Riley R."/>
            <person name="Tritt A."/>
            <person name="Adam C."/>
            <person name="Daum C."/>
            <person name="Floudas D."/>
            <person name="Sun H."/>
            <person name="Yadav J.S."/>
            <person name="Pangilinan J."/>
            <person name="Larsson K.H."/>
            <person name="Matsuura K."/>
            <person name="Barry K."/>
            <person name="Labutti K."/>
            <person name="Kuo R."/>
            <person name="Ohm R.A."/>
            <person name="Bhattacharya S.S."/>
            <person name="Shirouzu T."/>
            <person name="Yoshinaga Y."/>
            <person name="Martin F.M."/>
            <person name="Grigoriev I.V."/>
            <person name="Hibbett D.S."/>
        </authorList>
    </citation>
    <scope>NUCLEOTIDE SEQUENCE [LARGE SCALE GENOMIC DNA]</scope>
    <source>
        <strain evidence="2 3">HHB9708</strain>
    </source>
</reference>